<dbReference type="PANTHER" id="PTHR18895">
    <property type="entry name" value="HEMK METHYLTRANSFERASE"/>
    <property type="match status" value="1"/>
</dbReference>
<keyword evidence="8" id="KW-1185">Reference proteome</keyword>
<dbReference type="PANTHER" id="PTHR18895:SF74">
    <property type="entry name" value="MTRF1L RELEASE FACTOR GLUTAMINE METHYLTRANSFERASE"/>
    <property type="match status" value="1"/>
</dbReference>
<accession>A0ABQ6JSN1</accession>
<evidence type="ECO:0000256" key="1">
    <source>
        <dbReference type="ARBA" id="ARBA00012771"/>
    </source>
</evidence>
<evidence type="ECO:0000256" key="5">
    <source>
        <dbReference type="ARBA" id="ARBA00048391"/>
    </source>
</evidence>
<evidence type="ECO:0000313" key="8">
    <source>
        <dbReference type="Proteomes" id="UP001157069"/>
    </source>
</evidence>
<dbReference type="CDD" id="cd02440">
    <property type="entry name" value="AdoMet_MTases"/>
    <property type="match status" value="1"/>
</dbReference>
<sequence length="261" mass="27431">MPPPDPLVARLRAAGCVFAEDEAALLRGAASGEALKALVARRVAGEPLEVLVGWAEFAGLRVAVAPGVFVPRRRSELLVNAVLEALTDEAIVVELCCGVGSIAAAVRAARPDAKVWASDIDPDAVAVARRNLPPDRVREGDLYDALPASLRGRVDVLVANAPYVPTEEIAFMPAEARDHEHRVALDGGADGHAVQGRIAAGSREWLAPGGRVIIETSRRQAPRTASLLEQQGFQVRVVRDEERDGTCVVGVLGGVEGSPAG</sequence>
<evidence type="ECO:0000259" key="6">
    <source>
        <dbReference type="Pfam" id="PF05175"/>
    </source>
</evidence>
<name>A0ABQ6JSN1_9MICO</name>
<dbReference type="Pfam" id="PF05175">
    <property type="entry name" value="MTS"/>
    <property type="match status" value="1"/>
</dbReference>
<comment type="catalytic activity">
    <reaction evidence="5">
        <text>L-glutaminyl-[peptide chain release factor] + S-adenosyl-L-methionine = N(5)-methyl-L-glutaminyl-[peptide chain release factor] + S-adenosyl-L-homocysteine + H(+)</text>
        <dbReference type="Rhea" id="RHEA:42896"/>
        <dbReference type="Rhea" id="RHEA-COMP:10271"/>
        <dbReference type="Rhea" id="RHEA-COMP:10272"/>
        <dbReference type="ChEBI" id="CHEBI:15378"/>
        <dbReference type="ChEBI" id="CHEBI:30011"/>
        <dbReference type="ChEBI" id="CHEBI:57856"/>
        <dbReference type="ChEBI" id="CHEBI:59789"/>
        <dbReference type="ChEBI" id="CHEBI:61891"/>
        <dbReference type="EC" id="2.1.1.297"/>
    </reaction>
</comment>
<evidence type="ECO:0000256" key="3">
    <source>
        <dbReference type="ARBA" id="ARBA00022679"/>
    </source>
</evidence>
<keyword evidence="3" id="KW-0808">Transferase</keyword>
<feature type="domain" description="Methyltransferase small" evidence="6">
    <location>
        <begin position="62"/>
        <end position="167"/>
    </location>
</feature>
<protein>
    <recommendedName>
        <fullName evidence="1">peptide chain release factor N(5)-glutamine methyltransferase</fullName>
        <ecNumber evidence="1">2.1.1.297</ecNumber>
    </recommendedName>
</protein>
<dbReference type="Gene3D" id="3.40.50.150">
    <property type="entry name" value="Vaccinia Virus protein VP39"/>
    <property type="match status" value="1"/>
</dbReference>
<dbReference type="EC" id="2.1.1.297" evidence="1"/>
<dbReference type="NCBIfam" id="TIGR00536">
    <property type="entry name" value="hemK_fam"/>
    <property type="match status" value="1"/>
</dbReference>
<dbReference type="RefSeq" id="WP_284299602.1">
    <property type="nucleotide sequence ID" value="NZ_BSVA01000001.1"/>
</dbReference>
<organism evidence="7 8">
    <name type="scientific">Homoserinibacter gongjuensis</name>
    <dbReference type="NCBI Taxonomy" id="1162968"/>
    <lineage>
        <taxon>Bacteria</taxon>
        <taxon>Bacillati</taxon>
        <taxon>Actinomycetota</taxon>
        <taxon>Actinomycetes</taxon>
        <taxon>Micrococcales</taxon>
        <taxon>Microbacteriaceae</taxon>
        <taxon>Homoserinibacter</taxon>
    </lineage>
</organism>
<dbReference type="InterPro" id="IPR050320">
    <property type="entry name" value="N5-glutamine_MTase"/>
</dbReference>
<dbReference type="SUPFAM" id="SSF53335">
    <property type="entry name" value="S-adenosyl-L-methionine-dependent methyltransferases"/>
    <property type="match status" value="1"/>
</dbReference>
<evidence type="ECO:0000256" key="4">
    <source>
        <dbReference type="ARBA" id="ARBA00022691"/>
    </source>
</evidence>
<keyword evidence="4" id="KW-0949">S-adenosyl-L-methionine</keyword>
<dbReference type="GO" id="GO:0032259">
    <property type="term" value="P:methylation"/>
    <property type="evidence" value="ECO:0007669"/>
    <property type="project" value="UniProtKB-KW"/>
</dbReference>
<dbReference type="EMBL" id="BSVA01000001">
    <property type="protein sequence ID" value="GMA91318.1"/>
    <property type="molecule type" value="Genomic_DNA"/>
</dbReference>
<evidence type="ECO:0000256" key="2">
    <source>
        <dbReference type="ARBA" id="ARBA00022603"/>
    </source>
</evidence>
<evidence type="ECO:0000313" key="7">
    <source>
        <dbReference type="EMBL" id="GMA91318.1"/>
    </source>
</evidence>
<reference evidence="8" key="1">
    <citation type="journal article" date="2019" name="Int. J. Syst. Evol. Microbiol.">
        <title>The Global Catalogue of Microorganisms (GCM) 10K type strain sequencing project: providing services to taxonomists for standard genome sequencing and annotation.</title>
        <authorList>
            <consortium name="The Broad Institute Genomics Platform"/>
            <consortium name="The Broad Institute Genome Sequencing Center for Infectious Disease"/>
            <person name="Wu L."/>
            <person name="Ma J."/>
        </authorList>
    </citation>
    <scope>NUCLEOTIDE SEQUENCE [LARGE SCALE GENOMIC DNA]</scope>
    <source>
        <strain evidence="8">NBRC 108755</strain>
    </source>
</reference>
<dbReference type="NCBIfam" id="TIGR03704">
    <property type="entry name" value="PrmC_rel_meth"/>
    <property type="match status" value="1"/>
</dbReference>
<gene>
    <name evidence="7" type="ORF">GCM10025869_18470</name>
</gene>
<keyword evidence="2 7" id="KW-0489">Methyltransferase</keyword>
<dbReference type="Proteomes" id="UP001157069">
    <property type="component" value="Unassembled WGS sequence"/>
</dbReference>
<dbReference type="InterPro" id="IPR007848">
    <property type="entry name" value="Small_mtfrase_dom"/>
</dbReference>
<dbReference type="InterPro" id="IPR004556">
    <property type="entry name" value="HemK-like"/>
</dbReference>
<comment type="caution">
    <text evidence="7">The sequence shown here is derived from an EMBL/GenBank/DDBJ whole genome shotgun (WGS) entry which is preliminary data.</text>
</comment>
<dbReference type="InterPro" id="IPR029063">
    <property type="entry name" value="SAM-dependent_MTases_sf"/>
</dbReference>
<dbReference type="InterPro" id="IPR022446">
    <property type="entry name" value="MeTrfrase_put"/>
</dbReference>
<dbReference type="GO" id="GO:0008168">
    <property type="term" value="F:methyltransferase activity"/>
    <property type="evidence" value="ECO:0007669"/>
    <property type="project" value="UniProtKB-KW"/>
</dbReference>
<proteinExistence type="predicted"/>